<protein>
    <submittedName>
        <fullName evidence="1">Uncharacterized protein</fullName>
    </submittedName>
</protein>
<evidence type="ECO:0000313" key="2">
    <source>
        <dbReference type="Proteomes" id="UP000003178"/>
    </source>
</evidence>
<dbReference type="Proteomes" id="UP000003178">
    <property type="component" value="Unassembled WGS sequence"/>
</dbReference>
<dbReference type="HOGENOM" id="CLU_1701181_0_0_9"/>
<keyword evidence="2" id="KW-1185">Reference proteome</keyword>
<dbReference type="AlphaFoldDB" id="B6FXL0"/>
<reference evidence="1 2" key="2">
    <citation type="submission" date="2008-10" db="EMBL/GenBank/DDBJ databases">
        <title>Draft genome sequence of Clostridium hiranonis (DSM 13275).</title>
        <authorList>
            <person name="Sudarsanam P."/>
            <person name="Ley R."/>
            <person name="Guruge J."/>
            <person name="Turnbaugh P.J."/>
            <person name="Mahowald M."/>
            <person name="Liep D."/>
            <person name="Gordon J."/>
        </authorList>
    </citation>
    <scope>NUCLEOTIDE SEQUENCE [LARGE SCALE GENOMIC DNA]</scope>
    <source>
        <strain evidence="1 2">DSM 13275</strain>
    </source>
</reference>
<gene>
    <name evidence="1" type="ORF">CLOHIR_00609</name>
</gene>
<dbReference type="EMBL" id="ABWP01000024">
    <property type="protein sequence ID" value="EEA85711.1"/>
    <property type="molecule type" value="Genomic_DNA"/>
</dbReference>
<organism evidence="1 2">
    <name type="scientific">Peptacetobacter hiranonis (strain DSM 13275 / JCM 10541 / KCTC 15199 / TO-931)</name>
    <name type="common">Clostridium hiranonis</name>
    <dbReference type="NCBI Taxonomy" id="500633"/>
    <lineage>
        <taxon>Bacteria</taxon>
        <taxon>Bacillati</taxon>
        <taxon>Bacillota</taxon>
        <taxon>Clostridia</taxon>
        <taxon>Peptostreptococcales</taxon>
        <taxon>Peptostreptococcaceae</taxon>
        <taxon>Peptacetobacter</taxon>
    </lineage>
</organism>
<sequence length="154" mass="18712">MDEMTKARLTKERFEMLKEKAYEVCSTLRPYKWYYDGCPYDRSGNVIKMTLEEFTEISYYENPLEEIYTNVSVATFMSGYGLRWMTFDEYIKKEVEDEFNNKYMDKFYDFDKGEYYSDEHEIAEIEVEGNSEEMFDSFIIKNKDTYIQLIKNNF</sequence>
<dbReference type="RefSeq" id="WP_006439538.1">
    <property type="nucleotide sequence ID" value="NZ_DS995355.1"/>
</dbReference>
<dbReference type="STRING" id="500633.CLOHIR_00609"/>
<evidence type="ECO:0000313" key="1">
    <source>
        <dbReference type="EMBL" id="EEA85711.1"/>
    </source>
</evidence>
<name>B6FXL0_PEPHT</name>
<proteinExistence type="predicted"/>
<comment type="caution">
    <text evidence="1">The sequence shown here is derived from an EMBL/GenBank/DDBJ whole genome shotgun (WGS) entry which is preliminary data.</text>
</comment>
<reference evidence="1 2" key="1">
    <citation type="submission" date="2008-09" db="EMBL/GenBank/DDBJ databases">
        <authorList>
            <person name="Fulton L."/>
            <person name="Clifton S."/>
            <person name="Fulton B."/>
            <person name="Xu J."/>
            <person name="Minx P."/>
            <person name="Pepin K.H."/>
            <person name="Johnson M."/>
            <person name="Thiruvilangam P."/>
            <person name="Bhonagiri V."/>
            <person name="Nash W.E."/>
            <person name="Mardis E.R."/>
            <person name="Wilson R.K."/>
        </authorList>
    </citation>
    <scope>NUCLEOTIDE SEQUENCE [LARGE SCALE GENOMIC DNA]</scope>
    <source>
        <strain evidence="1 2">DSM 13275</strain>
    </source>
</reference>
<accession>B6FXL0</accession>